<evidence type="ECO:0000313" key="2">
    <source>
        <dbReference type="EMBL" id="KRN33460.1"/>
    </source>
</evidence>
<proteinExistence type="predicted"/>
<feature type="transmembrane region" description="Helical" evidence="1">
    <location>
        <begin position="74"/>
        <end position="98"/>
    </location>
</feature>
<name>A0A0R2G9T4_9LACO</name>
<comment type="caution">
    <text evidence="2">The sequence shown here is derived from an EMBL/GenBank/DDBJ whole genome shotgun (WGS) entry which is preliminary data.</text>
</comment>
<dbReference type="Pfam" id="PF05437">
    <property type="entry name" value="AzlD"/>
    <property type="match status" value="1"/>
</dbReference>
<dbReference type="Proteomes" id="UP000051296">
    <property type="component" value="Unassembled WGS sequence"/>
</dbReference>
<keyword evidence="1" id="KW-0812">Transmembrane</keyword>
<accession>A0A0R2G9T4</accession>
<dbReference type="EMBL" id="JQAX01000001">
    <property type="protein sequence ID" value="KRN33460.1"/>
    <property type="molecule type" value="Genomic_DNA"/>
</dbReference>
<dbReference type="eggNOG" id="COG4392">
    <property type="taxonomic scope" value="Bacteria"/>
</dbReference>
<evidence type="ECO:0000313" key="3">
    <source>
        <dbReference type="Proteomes" id="UP000051296"/>
    </source>
</evidence>
<sequence length="101" mass="11176">MILTIFGTGLVTWLSRVLPFAVLKKIRLPKIVLEYLSFVPIVSMSALWFDNLFIQHLGQVPTVNVDYLLATFPAVVTAVMTKSLLAVVLVGMAALALIRYL</sequence>
<feature type="transmembrane region" description="Helical" evidence="1">
    <location>
        <begin position="35"/>
        <end position="54"/>
    </location>
</feature>
<keyword evidence="1" id="KW-1133">Transmembrane helix</keyword>
<dbReference type="AlphaFoldDB" id="A0A0R2G9T4"/>
<reference evidence="2 3" key="1">
    <citation type="journal article" date="2015" name="Genome Announc.">
        <title>Expanding the biotechnology potential of lactobacilli through comparative genomics of 213 strains and associated genera.</title>
        <authorList>
            <person name="Sun Z."/>
            <person name="Harris H.M."/>
            <person name="McCann A."/>
            <person name="Guo C."/>
            <person name="Argimon S."/>
            <person name="Zhang W."/>
            <person name="Yang X."/>
            <person name="Jeffery I.B."/>
            <person name="Cooney J.C."/>
            <person name="Kagawa T.F."/>
            <person name="Liu W."/>
            <person name="Song Y."/>
            <person name="Salvetti E."/>
            <person name="Wrobel A."/>
            <person name="Rasinkangas P."/>
            <person name="Parkhill J."/>
            <person name="Rea M.C."/>
            <person name="O'Sullivan O."/>
            <person name="Ritari J."/>
            <person name="Douillard F.P."/>
            <person name="Paul Ross R."/>
            <person name="Yang R."/>
            <person name="Briner A.E."/>
            <person name="Felis G.E."/>
            <person name="de Vos W.M."/>
            <person name="Barrangou R."/>
            <person name="Klaenhammer T.R."/>
            <person name="Caufield P.W."/>
            <person name="Cui Y."/>
            <person name="Zhang H."/>
            <person name="O'Toole P.W."/>
        </authorList>
    </citation>
    <scope>NUCLEOTIDE SEQUENCE [LARGE SCALE GENOMIC DNA]</scope>
    <source>
        <strain evidence="2 3">DSM 20190</strain>
    </source>
</reference>
<dbReference type="InParanoid" id="A0A0R2G9T4"/>
<organism evidence="2 3">
    <name type="scientific">Weissella halotolerans DSM 20190</name>
    <dbReference type="NCBI Taxonomy" id="1123500"/>
    <lineage>
        <taxon>Bacteria</taxon>
        <taxon>Bacillati</taxon>
        <taxon>Bacillota</taxon>
        <taxon>Bacilli</taxon>
        <taxon>Lactobacillales</taxon>
        <taxon>Lactobacillaceae</taxon>
        <taxon>Weissella</taxon>
    </lineage>
</organism>
<evidence type="ECO:0000256" key="1">
    <source>
        <dbReference type="SAM" id="Phobius"/>
    </source>
</evidence>
<evidence type="ECO:0008006" key="4">
    <source>
        <dbReference type="Google" id="ProtNLM"/>
    </source>
</evidence>
<dbReference type="InterPro" id="IPR008407">
    <property type="entry name" value="Brnchd-chn_aa_trnsp_AzlD"/>
</dbReference>
<dbReference type="STRING" id="1123500.GCA_000420365_00241"/>
<dbReference type="PATRIC" id="fig|1123500.6.peg.261"/>
<gene>
    <name evidence="2" type="ORF">IV68_GL000262</name>
</gene>
<protein>
    <recommendedName>
        <fullName evidence="4">Branched-chain amino acid ABC transporter</fullName>
    </recommendedName>
</protein>
<keyword evidence="1" id="KW-0472">Membrane</keyword>
<keyword evidence="3" id="KW-1185">Reference proteome</keyword>